<evidence type="ECO:0000256" key="1">
    <source>
        <dbReference type="SAM" id="MobiDB-lite"/>
    </source>
</evidence>
<dbReference type="Gene3D" id="1.10.510.10">
    <property type="entry name" value="Transferase(Phosphotransferase) domain 1"/>
    <property type="match status" value="1"/>
</dbReference>
<dbReference type="InterPro" id="IPR011009">
    <property type="entry name" value="Kinase-like_dom_sf"/>
</dbReference>
<dbReference type="Proteomes" id="UP001362999">
    <property type="component" value="Unassembled WGS sequence"/>
</dbReference>
<evidence type="ECO:0000313" key="4">
    <source>
        <dbReference type="Proteomes" id="UP001362999"/>
    </source>
</evidence>
<name>A0AAW0AN42_9AGAR</name>
<dbReference type="InterPro" id="IPR040976">
    <property type="entry name" value="Pkinase_fungal"/>
</dbReference>
<evidence type="ECO:0000313" key="3">
    <source>
        <dbReference type="EMBL" id="KAK7013930.1"/>
    </source>
</evidence>
<dbReference type="InterPro" id="IPR000719">
    <property type="entry name" value="Prot_kinase_dom"/>
</dbReference>
<proteinExistence type="predicted"/>
<dbReference type="Pfam" id="PF17667">
    <property type="entry name" value="Pkinase_fungal"/>
    <property type="match status" value="1"/>
</dbReference>
<evidence type="ECO:0000259" key="2">
    <source>
        <dbReference type="PROSITE" id="PS50011"/>
    </source>
</evidence>
<dbReference type="GO" id="GO:0005524">
    <property type="term" value="F:ATP binding"/>
    <property type="evidence" value="ECO:0007669"/>
    <property type="project" value="InterPro"/>
</dbReference>
<gene>
    <name evidence="3" type="ORF">R3P38DRAFT_3322448</name>
</gene>
<accession>A0AAW0AN42</accession>
<dbReference type="AlphaFoldDB" id="A0AAW0AN42"/>
<dbReference type="EMBL" id="JAWWNJ010000058">
    <property type="protein sequence ID" value="KAK7013930.1"/>
    <property type="molecule type" value="Genomic_DNA"/>
</dbReference>
<feature type="domain" description="Protein kinase" evidence="2">
    <location>
        <begin position="167"/>
        <end position="531"/>
    </location>
</feature>
<organism evidence="3 4">
    <name type="scientific">Favolaschia claudopus</name>
    <dbReference type="NCBI Taxonomy" id="2862362"/>
    <lineage>
        <taxon>Eukaryota</taxon>
        <taxon>Fungi</taxon>
        <taxon>Dikarya</taxon>
        <taxon>Basidiomycota</taxon>
        <taxon>Agaricomycotina</taxon>
        <taxon>Agaricomycetes</taxon>
        <taxon>Agaricomycetidae</taxon>
        <taxon>Agaricales</taxon>
        <taxon>Marasmiineae</taxon>
        <taxon>Mycenaceae</taxon>
        <taxon>Favolaschia</taxon>
    </lineage>
</organism>
<comment type="caution">
    <text evidence="3">The sequence shown here is derived from an EMBL/GenBank/DDBJ whole genome shotgun (WGS) entry which is preliminary data.</text>
</comment>
<dbReference type="PANTHER" id="PTHR38248:SF2">
    <property type="entry name" value="FUNK1 11"/>
    <property type="match status" value="1"/>
</dbReference>
<reference evidence="3 4" key="1">
    <citation type="journal article" date="2024" name="J Genomics">
        <title>Draft genome sequencing and assembly of Favolaschia claudopus CIRM-BRFM 2984 isolated from oak limbs.</title>
        <authorList>
            <person name="Navarro D."/>
            <person name="Drula E."/>
            <person name="Chaduli D."/>
            <person name="Cazenave R."/>
            <person name="Ahrendt S."/>
            <person name="Wang J."/>
            <person name="Lipzen A."/>
            <person name="Daum C."/>
            <person name="Barry K."/>
            <person name="Grigoriev I.V."/>
            <person name="Favel A."/>
            <person name="Rosso M.N."/>
            <person name="Martin F."/>
        </authorList>
    </citation>
    <scope>NUCLEOTIDE SEQUENCE [LARGE SCALE GENOMIC DNA]</scope>
    <source>
        <strain evidence="3 4">CIRM-BRFM 2984</strain>
    </source>
</reference>
<protein>
    <recommendedName>
        <fullName evidence="2">Protein kinase domain-containing protein</fullName>
    </recommendedName>
</protein>
<keyword evidence="4" id="KW-1185">Reference proteome</keyword>
<sequence>MYKTHKWVRCPDLNRKNIEPALAKYLKDFGNQVETLVKAAGKSLPRHKTRQWTARFTHKGVPDAPNIRKPDILLGADANLTWGNTLGHGELKSSNSGDCRRTAYLQLLNGAYLIFSHQDNRRFVISFAFLGKQLQLYIFDRAGVVVTAPIDIHKRPEDFVRVFTALMIFLSDVIRGRGTVCWHVRHDNRSFVIKDTWVDESRPHAEAEILSRAKDVEGVIKVHAHTVVDINGVNGTHWLRSNLPSNFTTALKRIECRIHTRLVLHPFGDPVSTFTSRKELISVLIDVVQALQDLWQDANILHRDISMNNLLLVDPNDLLLGSSAEGGTFNPHRSNEPEPAGSRQRTLALRKGLLIDLDYALVLDDKGERGKTVAKAHRTGTLPFMATQVLKQGPSLAQHQPHHDLESLFYVLIWICVHYVSPDNAERQNFDVRDTDLRLWISGESYEAIGATKLATIEDETWWPQKVLFWFAPYFEPLKPCINEWRQLVLDPNKLTHENVLGYGVFHESPKRKPRIGPNQELDLSPPRPELGVAQVEECKVPAAAHDRRALDIPHLRLRPSKIPRPVVKSAPSK</sequence>
<dbReference type="GO" id="GO:0004672">
    <property type="term" value="F:protein kinase activity"/>
    <property type="evidence" value="ECO:0007669"/>
    <property type="project" value="InterPro"/>
</dbReference>
<dbReference type="PROSITE" id="PS50011">
    <property type="entry name" value="PROTEIN_KINASE_DOM"/>
    <property type="match status" value="1"/>
</dbReference>
<dbReference type="PANTHER" id="PTHR38248">
    <property type="entry name" value="FUNK1 6"/>
    <property type="match status" value="1"/>
</dbReference>
<dbReference type="InterPro" id="IPR008266">
    <property type="entry name" value="Tyr_kinase_AS"/>
</dbReference>
<feature type="region of interest" description="Disordered" evidence="1">
    <location>
        <begin position="324"/>
        <end position="343"/>
    </location>
</feature>
<dbReference type="PROSITE" id="PS00109">
    <property type="entry name" value="PROTEIN_KINASE_TYR"/>
    <property type="match status" value="1"/>
</dbReference>
<dbReference type="SUPFAM" id="SSF56112">
    <property type="entry name" value="Protein kinase-like (PK-like)"/>
    <property type="match status" value="1"/>
</dbReference>